<comment type="function">
    <text evidence="3">The electron transfer flavoprotein serves as a specific electron acceptor for other dehydrogenases. It transfers the electrons to the main respiratory chain via ETF-ubiquinone oxidoreductase (ETF dehydrogenase).</text>
</comment>
<comment type="cofactor">
    <cofactor evidence="1">
        <name>FAD</name>
        <dbReference type="ChEBI" id="CHEBI:57692"/>
    </cofactor>
</comment>
<evidence type="ECO:0000313" key="7">
    <source>
        <dbReference type="Proteomes" id="UP000226191"/>
    </source>
</evidence>
<dbReference type="Gene3D" id="3.40.50.620">
    <property type="entry name" value="HUPs"/>
    <property type="match status" value="1"/>
</dbReference>
<dbReference type="AlphaFoldDB" id="A0A2B7JC89"/>
<proteinExistence type="predicted"/>
<dbReference type="GO" id="GO:0009055">
    <property type="term" value="F:electron transfer activity"/>
    <property type="evidence" value="ECO:0007669"/>
    <property type="project" value="InterPro"/>
</dbReference>
<dbReference type="InterPro" id="IPR014730">
    <property type="entry name" value="ETF_a/b_N"/>
</dbReference>
<dbReference type="PANTHER" id="PTHR21294:SF17">
    <property type="entry name" value="PROTEIN FIXA"/>
    <property type="match status" value="1"/>
</dbReference>
<organism evidence="6 7">
    <name type="scientific">Cutibacterium acnes</name>
    <name type="common">Propionibacterium acnes</name>
    <dbReference type="NCBI Taxonomy" id="1747"/>
    <lineage>
        <taxon>Bacteria</taxon>
        <taxon>Bacillati</taxon>
        <taxon>Actinomycetota</taxon>
        <taxon>Actinomycetes</taxon>
        <taxon>Propionibacteriales</taxon>
        <taxon>Propionibacteriaceae</taxon>
        <taxon>Cutibacterium</taxon>
    </lineage>
</organism>
<dbReference type="EMBL" id="MVCE01000003">
    <property type="protein sequence ID" value="PGF33938.1"/>
    <property type="molecule type" value="Genomic_DNA"/>
</dbReference>
<name>A0A2B7JC89_CUTAC</name>
<dbReference type="Pfam" id="PF01012">
    <property type="entry name" value="ETF"/>
    <property type="match status" value="1"/>
</dbReference>
<evidence type="ECO:0000256" key="4">
    <source>
        <dbReference type="ARBA" id="ARBA00042002"/>
    </source>
</evidence>
<dbReference type="SMART" id="SM00893">
    <property type="entry name" value="ETF"/>
    <property type="match status" value="1"/>
</dbReference>
<reference evidence="6 7" key="1">
    <citation type="submission" date="2017-02" db="EMBL/GenBank/DDBJ databases">
        <title>Prevalence of linear plasmids in Cutibacterium acnes isolates obtained from cancerous prostatic tissue.</title>
        <authorList>
            <person name="Davidsson S."/>
            <person name="Bruggemann H."/>
        </authorList>
    </citation>
    <scope>NUCLEOTIDE SEQUENCE [LARGE SCALE GENOMIC DNA]</scope>
    <source>
        <strain evidence="6 7">11-78</strain>
    </source>
</reference>
<dbReference type="Proteomes" id="UP000226191">
    <property type="component" value="Unassembled WGS sequence"/>
</dbReference>
<sequence length="253" mass="26195">MTIAVAYKVAANPQDARVEPDGRIDWSRGKLGISDYDPAAIQVAREAADVSGTELVGVSVGTVAATAAKEKKNVLARGLDRVMTLGDDKTSEWSSVQVAGALAALIQRIGGVTLVVTGDASVDEGAQLMPALVGARLGLPTFLEVTHVEPSGTGWQITQNYDGGSRVVRTDGAAVIATTPDATTPKAPGMKDILKAAKKPMEDVKCSELDLSRATVNVVSRGPAPVKERKHQVFSGDGAAAQLVAALRDASVI</sequence>
<dbReference type="InterPro" id="IPR014729">
    <property type="entry name" value="Rossmann-like_a/b/a_fold"/>
</dbReference>
<dbReference type="InterPro" id="IPR012255">
    <property type="entry name" value="ETF_b"/>
</dbReference>
<evidence type="ECO:0000256" key="1">
    <source>
        <dbReference type="ARBA" id="ARBA00001974"/>
    </source>
</evidence>
<protein>
    <recommendedName>
        <fullName evidence="4">Electron transfer flavoprotein small subunit</fullName>
    </recommendedName>
</protein>
<comment type="subunit">
    <text evidence="2">Heterodimer of an alpha and a beta subunit.</text>
</comment>
<dbReference type="GeneID" id="92858150"/>
<evidence type="ECO:0000256" key="2">
    <source>
        <dbReference type="ARBA" id="ARBA00011355"/>
    </source>
</evidence>
<accession>A0A2B7JC89</accession>
<dbReference type="OrthoDB" id="9804960at2"/>
<dbReference type="SUPFAM" id="SSF52402">
    <property type="entry name" value="Adenine nucleotide alpha hydrolases-like"/>
    <property type="match status" value="1"/>
</dbReference>
<evidence type="ECO:0000313" key="6">
    <source>
        <dbReference type="EMBL" id="PGF33938.1"/>
    </source>
</evidence>
<feature type="domain" description="Electron transfer flavoprotein alpha/beta-subunit N-terminal" evidence="5">
    <location>
        <begin position="21"/>
        <end position="213"/>
    </location>
</feature>
<gene>
    <name evidence="6" type="ORF">B1B09_08595</name>
</gene>
<dbReference type="RefSeq" id="WP_002516253.1">
    <property type="nucleotide sequence ID" value="NZ_AP019664.1"/>
</dbReference>
<dbReference type="PANTHER" id="PTHR21294">
    <property type="entry name" value="ELECTRON TRANSFER FLAVOPROTEIN BETA-SUBUNIT"/>
    <property type="match status" value="1"/>
</dbReference>
<evidence type="ECO:0000259" key="5">
    <source>
        <dbReference type="SMART" id="SM00893"/>
    </source>
</evidence>
<comment type="caution">
    <text evidence="6">The sequence shown here is derived from an EMBL/GenBank/DDBJ whole genome shotgun (WGS) entry which is preliminary data.</text>
</comment>
<evidence type="ECO:0000256" key="3">
    <source>
        <dbReference type="ARBA" id="ARBA00025649"/>
    </source>
</evidence>